<feature type="transmembrane region" description="Helical" evidence="1">
    <location>
        <begin position="5"/>
        <end position="21"/>
    </location>
</feature>
<protein>
    <recommendedName>
        <fullName evidence="2">WLM domain-containing protein</fullName>
    </recommendedName>
</protein>
<dbReference type="EMBL" id="MN740376">
    <property type="protein sequence ID" value="QHU03402.1"/>
    <property type="molecule type" value="Genomic_DNA"/>
</dbReference>
<dbReference type="InterPro" id="IPR013536">
    <property type="entry name" value="WLM_dom"/>
</dbReference>
<accession>A0A6C0JCN7</accession>
<proteinExistence type="predicted"/>
<sequence>MNEFIAVIIIVILVLCFFIHYESQYSELTYVVSSIDGESYLVRNREDKQRACDLLATIKKNLNSIVKYLEKNNISDPKVKRLVSKYRPQNISESIPNTNYTSYSVNKGEKIVFCIREKKTHELVDINTMMFVAIHELAHVMTKSIGHTEEFWDNMRYLLKKGIKLGIYKEENYKDNPKPYCGTQITDSPL</sequence>
<dbReference type="Pfam" id="PF08325">
    <property type="entry name" value="WLM"/>
    <property type="match status" value="1"/>
</dbReference>
<organism evidence="3">
    <name type="scientific">viral metagenome</name>
    <dbReference type="NCBI Taxonomy" id="1070528"/>
    <lineage>
        <taxon>unclassified sequences</taxon>
        <taxon>metagenomes</taxon>
        <taxon>organismal metagenomes</taxon>
    </lineage>
</organism>
<keyword evidence="1" id="KW-0812">Transmembrane</keyword>
<feature type="domain" description="WLM" evidence="2">
    <location>
        <begin position="85"/>
        <end position="174"/>
    </location>
</feature>
<evidence type="ECO:0000313" key="3">
    <source>
        <dbReference type="EMBL" id="QHU03402.1"/>
    </source>
</evidence>
<keyword evidence="1" id="KW-1133">Transmembrane helix</keyword>
<evidence type="ECO:0000256" key="1">
    <source>
        <dbReference type="SAM" id="Phobius"/>
    </source>
</evidence>
<reference evidence="3" key="1">
    <citation type="journal article" date="2020" name="Nature">
        <title>Giant virus diversity and host interactions through global metagenomics.</title>
        <authorList>
            <person name="Schulz F."/>
            <person name="Roux S."/>
            <person name="Paez-Espino D."/>
            <person name="Jungbluth S."/>
            <person name="Walsh D.A."/>
            <person name="Denef V.J."/>
            <person name="McMahon K.D."/>
            <person name="Konstantinidis K.T."/>
            <person name="Eloe-Fadrosh E.A."/>
            <person name="Kyrpides N.C."/>
            <person name="Woyke T."/>
        </authorList>
    </citation>
    <scope>NUCLEOTIDE SEQUENCE</scope>
    <source>
        <strain evidence="3">GVMAG-M-3300026093-6</strain>
    </source>
</reference>
<keyword evidence="1" id="KW-0472">Membrane</keyword>
<evidence type="ECO:0000259" key="2">
    <source>
        <dbReference type="Pfam" id="PF08325"/>
    </source>
</evidence>
<name>A0A6C0JCN7_9ZZZZ</name>
<dbReference type="AlphaFoldDB" id="A0A6C0JCN7"/>